<dbReference type="SUPFAM" id="SSF52266">
    <property type="entry name" value="SGNH hydrolase"/>
    <property type="match status" value="1"/>
</dbReference>
<evidence type="ECO:0008006" key="4">
    <source>
        <dbReference type="Google" id="ProtNLM"/>
    </source>
</evidence>
<evidence type="ECO:0000313" key="2">
    <source>
        <dbReference type="EMBL" id="MEK7951212.1"/>
    </source>
</evidence>
<proteinExistence type="predicted"/>
<dbReference type="InterPro" id="IPR036514">
    <property type="entry name" value="SGNH_hydro_sf"/>
</dbReference>
<organism evidence="2 3">
    <name type="scientific">Luteolibacter soli</name>
    <dbReference type="NCBI Taxonomy" id="3135280"/>
    <lineage>
        <taxon>Bacteria</taxon>
        <taxon>Pseudomonadati</taxon>
        <taxon>Verrucomicrobiota</taxon>
        <taxon>Verrucomicrobiia</taxon>
        <taxon>Verrucomicrobiales</taxon>
        <taxon>Verrucomicrobiaceae</taxon>
        <taxon>Luteolibacter</taxon>
    </lineage>
</organism>
<evidence type="ECO:0000313" key="3">
    <source>
        <dbReference type="Proteomes" id="UP001371305"/>
    </source>
</evidence>
<keyword evidence="1" id="KW-0732">Signal</keyword>
<dbReference type="EMBL" id="JBBUKT010000004">
    <property type="protein sequence ID" value="MEK7951212.1"/>
    <property type="molecule type" value="Genomic_DNA"/>
</dbReference>
<name>A0ABU9AW07_9BACT</name>
<dbReference type="RefSeq" id="WP_341404814.1">
    <property type="nucleotide sequence ID" value="NZ_JBBUKT010000004.1"/>
</dbReference>
<protein>
    <recommendedName>
        <fullName evidence="4">SGNH hydrolase-type esterase domain-containing protein</fullName>
    </recommendedName>
</protein>
<comment type="caution">
    <text evidence="2">The sequence shown here is derived from an EMBL/GenBank/DDBJ whole genome shotgun (WGS) entry which is preliminary data.</text>
</comment>
<feature type="chain" id="PRO_5046120359" description="SGNH hydrolase-type esterase domain-containing protein" evidence="1">
    <location>
        <begin position="22"/>
        <end position="379"/>
    </location>
</feature>
<accession>A0ABU9AW07</accession>
<dbReference type="Proteomes" id="UP001371305">
    <property type="component" value="Unassembled WGS sequence"/>
</dbReference>
<gene>
    <name evidence="2" type="ORF">WKV53_11915</name>
</gene>
<keyword evidence="3" id="KW-1185">Reference proteome</keyword>
<dbReference type="Gene3D" id="3.40.50.1110">
    <property type="entry name" value="SGNH hydrolase"/>
    <property type="match status" value="1"/>
</dbReference>
<evidence type="ECO:0000256" key="1">
    <source>
        <dbReference type="SAM" id="SignalP"/>
    </source>
</evidence>
<reference evidence="2 3" key="1">
    <citation type="submission" date="2024-04" db="EMBL/GenBank/DDBJ databases">
        <title>Luteolibacter sp. isolated from soil.</title>
        <authorList>
            <person name="An J."/>
        </authorList>
    </citation>
    <scope>NUCLEOTIDE SEQUENCE [LARGE SCALE GENOMIC DNA]</scope>
    <source>
        <strain evidence="2 3">Y139</strain>
    </source>
</reference>
<feature type="signal peptide" evidence="1">
    <location>
        <begin position="1"/>
        <end position="21"/>
    </location>
</feature>
<sequence length="379" mass="40404">MPRRLICHSLLVLSLSGVSFADPQEPPASPGKEAPAVSHEGKLVPMTDEGLIAGFSPLNWIRSGGAMHSPVCGASFKFAFVDTKRVVLNVDTSRLKYPSPSRFPILAWTVNNGPLQSHQLAAGESSVILSDAVANPVIDFYIKGLSPFEDRFHGDVPANAVTLTGFTVAPKCTIKAPPAAPLWLNLGDSILSGDAAAYESKQGRPPDDQWAASDDARASYGYLLAKQLGYRESRLAFGGYAWSGGGGNNPQVADLVDQITSTSSRLTGGKLEPCPKVVLINLGENRAPEPETVIAALVKLRERCVPETRIIVMIPISGRARAEVTAAVESYLGSNKDAKTQLLDLGSIEFDTADGQHPTAAGHRSIYEAALPRLKKLLK</sequence>